<name>A0AAV0RP39_9ROSI</name>
<dbReference type="Proteomes" id="UP001154282">
    <property type="component" value="Unassembled WGS sequence"/>
</dbReference>
<comment type="caution">
    <text evidence="1">The sequence shown here is derived from an EMBL/GenBank/DDBJ whole genome shotgun (WGS) entry which is preliminary data.</text>
</comment>
<protein>
    <submittedName>
        <fullName evidence="1">Uncharacterized protein</fullName>
    </submittedName>
</protein>
<sequence length="48" mass="5716">MERALPFDFVVFPLCIDTHFVVYCVDIRKKQFQFMHSFLKCGKNNSTN</sequence>
<gene>
    <name evidence="1" type="ORF">LITE_LOCUS49025</name>
</gene>
<dbReference type="InterPro" id="IPR038765">
    <property type="entry name" value="Papain-like_cys_pep_sf"/>
</dbReference>
<accession>A0AAV0RP39</accession>
<organism evidence="1 2">
    <name type="scientific">Linum tenue</name>
    <dbReference type="NCBI Taxonomy" id="586396"/>
    <lineage>
        <taxon>Eukaryota</taxon>
        <taxon>Viridiplantae</taxon>
        <taxon>Streptophyta</taxon>
        <taxon>Embryophyta</taxon>
        <taxon>Tracheophyta</taxon>
        <taxon>Spermatophyta</taxon>
        <taxon>Magnoliopsida</taxon>
        <taxon>eudicotyledons</taxon>
        <taxon>Gunneridae</taxon>
        <taxon>Pentapetalae</taxon>
        <taxon>rosids</taxon>
        <taxon>fabids</taxon>
        <taxon>Malpighiales</taxon>
        <taxon>Linaceae</taxon>
        <taxon>Linum</taxon>
    </lineage>
</organism>
<dbReference type="Gene3D" id="3.40.395.10">
    <property type="entry name" value="Adenoviral Proteinase, Chain A"/>
    <property type="match status" value="1"/>
</dbReference>
<dbReference type="EMBL" id="CAMGYJ010000011">
    <property type="protein sequence ID" value="CAI0559031.1"/>
    <property type="molecule type" value="Genomic_DNA"/>
</dbReference>
<proteinExistence type="predicted"/>
<evidence type="ECO:0000313" key="1">
    <source>
        <dbReference type="EMBL" id="CAI0559031.1"/>
    </source>
</evidence>
<keyword evidence="2" id="KW-1185">Reference proteome</keyword>
<dbReference type="SUPFAM" id="SSF54001">
    <property type="entry name" value="Cysteine proteinases"/>
    <property type="match status" value="1"/>
</dbReference>
<dbReference type="AlphaFoldDB" id="A0AAV0RP39"/>
<evidence type="ECO:0000313" key="2">
    <source>
        <dbReference type="Proteomes" id="UP001154282"/>
    </source>
</evidence>
<reference evidence="1" key="1">
    <citation type="submission" date="2022-08" db="EMBL/GenBank/DDBJ databases">
        <authorList>
            <person name="Gutierrez-Valencia J."/>
        </authorList>
    </citation>
    <scope>NUCLEOTIDE SEQUENCE</scope>
</reference>